<dbReference type="GO" id="GO:0016301">
    <property type="term" value="F:kinase activity"/>
    <property type="evidence" value="ECO:0007669"/>
    <property type="project" value="UniProtKB-KW"/>
</dbReference>
<dbReference type="Proteomes" id="UP000052978">
    <property type="component" value="Unassembled WGS sequence"/>
</dbReference>
<accession>S7NRH1</accession>
<dbReference type="EMBL" id="KE164653">
    <property type="protein sequence ID" value="EPQ19330.1"/>
    <property type="molecule type" value="Genomic_DNA"/>
</dbReference>
<sequence length="94" mass="10486">MKNYSLLKEQRLLSLASGPELLALPSSILKKKVHFSGESKESVRGSENSESQLSSKAKCKDLKQRLHAAQLHAQALANIEQTYQLKSRQILGMH</sequence>
<keyword evidence="2" id="KW-1185">Reference proteome</keyword>
<proteinExistence type="predicted"/>
<reference evidence="1 2" key="1">
    <citation type="journal article" date="2013" name="Nat. Commun.">
        <title>Genome analysis reveals insights into physiology and longevity of the Brandt's bat Myotis brandtii.</title>
        <authorList>
            <person name="Seim I."/>
            <person name="Fang X."/>
            <person name="Xiong Z."/>
            <person name="Lobanov A.V."/>
            <person name="Huang Z."/>
            <person name="Ma S."/>
            <person name="Feng Y."/>
            <person name="Turanov A.A."/>
            <person name="Zhu Y."/>
            <person name="Lenz T.L."/>
            <person name="Gerashchenko M.V."/>
            <person name="Fan D."/>
            <person name="Hee Yim S."/>
            <person name="Yao X."/>
            <person name="Jordan D."/>
            <person name="Xiong Y."/>
            <person name="Ma Y."/>
            <person name="Lyapunov A.N."/>
            <person name="Chen G."/>
            <person name="Kulakova O.I."/>
            <person name="Sun Y."/>
            <person name="Lee S.G."/>
            <person name="Bronson R.T."/>
            <person name="Moskalev A.A."/>
            <person name="Sunyaev S.R."/>
            <person name="Zhang G."/>
            <person name="Krogh A."/>
            <person name="Wang J."/>
            <person name="Gladyshev V.N."/>
        </authorList>
    </citation>
    <scope>NUCLEOTIDE SEQUENCE [LARGE SCALE GENOMIC DNA]</scope>
</reference>
<protein>
    <submittedName>
        <fullName evidence="1">Serine/threonine-protein kinase Nek2</fullName>
    </submittedName>
</protein>
<evidence type="ECO:0000313" key="1">
    <source>
        <dbReference type="EMBL" id="EPQ19330.1"/>
    </source>
</evidence>
<evidence type="ECO:0000313" key="2">
    <source>
        <dbReference type="Proteomes" id="UP000052978"/>
    </source>
</evidence>
<gene>
    <name evidence="1" type="ORF">D623_10012180</name>
</gene>
<dbReference type="AlphaFoldDB" id="S7NRH1"/>
<keyword evidence="1" id="KW-0808">Transferase</keyword>
<keyword evidence="1" id="KW-0418">Kinase</keyword>
<name>S7NRH1_MYOBR</name>
<organism evidence="1 2">
    <name type="scientific">Myotis brandtii</name>
    <name type="common">Brandt's bat</name>
    <dbReference type="NCBI Taxonomy" id="109478"/>
    <lineage>
        <taxon>Eukaryota</taxon>
        <taxon>Metazoa</taxon>
        <taxon>Chordata</taxon>
        <taxon>Craniata</taxon>
        <taxon>Vertebrata</taxon>
        <taxon>Euteleostomi</taxon>
        <taxon>Mammalia</taxon>
        <taxon>Eutheria</taxon>
        <taxon>Laurasiatheria</taxon>
        <taxon>Chiroptera</taxon>
        <taxon>Yangochiroptera</taxon>
        <taxon>Vespertilionidae</taxon>
        <taxon>Myotis</taxon>
    </lineage>
</organism>